<dbReference type="GO" id="GO:0005634">
    <property type="term" value="C:nucleus"/>
    <property type="evidence" value="ECO:0000318"/>
    <property type="project" value="GO_Central"/>
</dbReference>
<dbReference type="PhylomeDB" id="Q54W25"/>
<dbReference type="eggNOG" id="KOG3014">
    <property type="taxonomic scope" value="Eukaryota"/>
</dbReference>
<dbReference type="STRING" id="44689.Q54W25"/>
<dbReference type="VEuPathDB" id="AmoebaDB:DDB_G0279959"/>
<feature type="domain" description="N-acetyltransferase ESCO zinc-finger" evidence="11">
    <location>
        <begin position="197"/>
        <end position="235"/>
    </location>
</feature>
<evidence type="ECO:0000256" key="8">
    <source>
        <dbReference type="ARBA" id="ARBA00023306"/>
    </source>
</evidence>
<dbReference type="InterPro" id="IPR028009">
    <property type="entry name" value="ESCO_Acetyltransf_dom"/>
</dbReference>
<reference evidence="13 14" key="1">
    <citation type="journal article" date="2005" name="Nature">
        <title>The genome of the social amoeba Dictyostelium discoideum.</title>
        <authorList>
            <consortium name="The Dictyostelium discoideum Sequencing Consortium"/>
            <person name="Eichinger L."/>
            <person name="Pachebat J.A."/>
            <person name="Glockner G."/>
            <person name="Rajandream M.A."/>
            <person name="Sucgang R."/>
            <person name="Berriman M."/>
            <person name="Song J."/>
            <person name="Olsen R."/>
            <person name="Szafranski K."/>
            <person name="Xu Q."/>
            <person name="Tunggal B."/>
            <person name="Kummerfeld S."/>
            <person name="Madera M."/>
            <person name="Konfortov B.A."/>
            <person name="Rivero F."/>
            <person name="Bankier A.T."/>
            <person name="Lehmann R."/>
            <person name="Hamlin N."/>
            <person name="Davies R."/>
            <person name="Gaudet P."/>
            <person name="Fey P."/>
            <person name="Pilcher K."/>
            <person name="Chen G."/>
            <person name="Saunders D."/>
            <person name="Sodergren E."/>
            <person name="Davis P."/>
            <person name="Kerhornou A."/>
            <person name="Nie X."/>
            <person name="Hall N."/>
            <person name="Anjard C."/>
            <person name="Hemphill L."/>
            <person name="Bason N."/>
            <person name="Farbrother P."/>
            <person name="Desany B."/>
            <person name="Just E."/>
            <person name="Morio T."/>
            <person name="Rost R."/>
            <person name="Churcher C."/>
            <person name="Cooper J."/>
            <person name="Haydock S."/>
            <person name="van Driessche N."/>
            <person name="Cronin A."/>
            <person name="Goodhead I."/>
            <person name="Muzny D."/>
            <person name="Mourier T."/>
            <person name="Pain A."/>
            <person name="Lu M."/>
            <person name="Harper D."/>
            <person name="Lindsay R."/>
            <person name="Hauser H."/>
            <person name="James K."/>
            <person name="Quiles M."/>
            <person name="Madan Babu M."/>
            <person name="Saito T."/>
            <person name="Buchrieser C."/>
            <person name="Wardroper A."/>
            <person name="Felder M."/>
            <person name="Thangavelu M."/>
            <person name="Johnson D."/>
            <person name="Knights A."/>
            <person name="Loulseged H."/>
            <person name="Mungall K."/>
            <person name="Oliver K."/>
            <person name="Price C."/>
            <person name="Quail M.A."/>
            <person name="Urushihara H."/>
            <person name="Hernandez J."/>
            <person name="Rabbinowitsch E."/>
            <person name="Steffen D."/>
            <person name="Sanders M."/>
            <person name="Ma J."/>
            <person name="Kohara Y."/>
            <person name="Sharp S."/>
            <person name="Simmonds M."/>
            <person name="Spiegler S."/>
            <person name="Tivey A."/>
            <person name="Sugano S."/>
            <person name="White B."/>
            <person name="Walker D."/>
            <person name="Woodward J."/>
            <person name="Winckler T."/>
            <person name="Tanaka Y."/>
            <person name="Shaulsky G."/>
            <person name="Schleicher M."/>
            <person name="Weinstock G."/>
            <person name="Rosenthal A."/>
            <person name="Cox E.C."/>
            <person name="Chisholm R.L."/>
            <person name="Gibbs R."/>
            <person name="Loomis W.F."/>
            <person name="Platzer M."/>
            <person name="Kay R.R."/>
            <person name="Williams J."/>
            <person name="Dear P.H."/>
            <person name="Noegel A.A."/>
            <person name="Barrell B."/>
            <person name="Kuspa A."/>
        </authorList>
    </citation>
    <scope>NUCLEOTIDE SEQUENCE [LARGE SCALE GENOMIC DNA]</scope>
    <source>
        <strain evidence="13 14">AX4</strain>
    </source>
</reference>
<evidence type="ECO:0000256" key="9">
    <source>
        <dbReference type="ARBA" id="ARBA00023315"/>
    </source>
</evidence>
<keyword evidence="8" id="KW-0131">Cell cycle</keyword>
<dbReference type="GeneID" id="8622309"/>
<feature type="compositionally biased region" description="Low complexity" evidence="10">
    <location>
        <begin position="100"/>
        <end position="117"/>
    </location>
</feature>
<dbReference type="InterPro" id="IPR016181">
    <property type="entry name" value="Acyl_CoA_acyltransferase"/>
</dbReference>
<evidence type="ECO:0000256" key="1">
    <source>
        <dbReference type="ARBA" id="ARBA00004123"/>
    </source>
</evidence>
<evidence type="ECO:0000259" key="11">
    <source>
        <dbReference type="Pfam" id="PF13878"/>
    </source>
</evidence>
<keyword evidence="6" id="KW-0862">Zinc</keyword>
<evidence type="ECO:0000256" key="5">
    <source>
        <dbReference type="ARBA" id="ARBA00022771"/>
    </source>
</evidence>
<dbReference type="HOGENOM" id="CLU_621779_0_0_1"/>
<keyword evidence="3" id="KW-0808">Transferase</keyword>
<evidence type="ECO:0000256" key="3">
    <source>
        <dbReference type="ARBA" id="ARBA00022679"/>
    </source>
</evidence>
<feature type="compositionally biased region" description="Low complexity" evidence="10">
    <location>
        <begin position="10"/>
        <end position="52"/>
    </location>
</feature>
<gene>
    <name evidence="13" type="primary">eco1</name>
    <name evidence="13" type="ORF">DDB_G0279959</name>
</gene>
<evidence type="ECO:0000256" key="4">
    <source>
        <dbReference type="ARBA" id="ARBA00022723"/>
    </source>
</evidence>
<dbReference type="OMA" id="YHEHPAT"/>
<dbReference type="AlphaFoldDB" id="Q54W25"/>
<dbReference type="PaxDb" id="44689-DDB0304904"/>
<dbReference type="Pfam" id="PF13878">
    <property type="entry name" value="zf-C2H2_3"/>
    <property type="match status" value="1"/>
</dbReference>
<comment type="similarity">
    <text evidence="2">Belongs to the acetyltransferase family. ECO subfamily.</text>
</comment>
<dbReference type="FunCoup" id="Q54W25">
    <property type="interactions" value="47"/>
</dbReference>
<dbReference type="GO" id="GO:0000785">
    <property type="term" value="C:chromatin"/>
    <property type="evidence" value="ECO:0000318"/>
    <property type="project" value="GO_Central"/>
</dbReference>
<feature type="region of interest" description="Disordered" evidence="10">
    <location>
        <begin position="297"/>
        <end position="326"/>
    </location>
</feature>
<name>Q54W25_DICDI</name>
<proteinExistence type="inferred from homology"/>
<dbReference type="CDD" id="cd04301">
    <property type="entry name" value="NAT_SF"/>
    <property type="match status" value="1"/>
</dbReference>
<dbReference type="SUPFAM" id="SSF55729">
    <property type="entry name" value="Acyl-CoA N-acyltransferases (Nat)"/>
    <property type="match status" value="1"/>
</dbReference>
<keyword evidence="14" id="KW-1185">Reference proteome</keyword>
<dbReference type="RefSeq" id="XP_641425.1">
    <property type="nucleotide sequence ID" value="XM_636333.1"/>
</dbReference>
<keyword evidence="5" id="KW-0863">Zinc-finger</keyword>
<dbReference type="Pfam" id="PF13880">
    <property type="entry name" value="Acetyltransf_13"/>
    <property type="match status" value="1"/>
</dbReference>
<sequence length="441" mass="49192">MEMFTLLKDSSISPTPSSTSSSSSSSSSTFFSNCKRKSISSSSSPSTMTTKTMNILPANKKLPALQIVPDKDNCENESDQEIELNKCNKKLKLTSPPPSEQQQQQQQQQPEVSKSQPIDNFKMYKEIQEKHVKEWDWKAAAQVHYSDNVHSKFLKPSTKSTNKSTNKSSSSSSSKSQTSITTAVSTTIASTTPILEQTVIDAGQKNVGQMVCSKCKMLYSYGSKEDEAAHQSFCNGNIQQQKVIIKNWQSMKIVNTFPNGRSIIVVTKDNISNNSALSSKINLLKEIINIELGYASPSPSPSSNVHNNNKNKNDNDNDNDNDDDDNEEKLFLYLDSNGRVLGCLIAERVEKGYKIESSSPTIQCSKVPTKILCGINRIWVLPSSRKRGIASKLMESLASNMYYCYHLKKHEIATTQPSTTGLLFFNNYFKTNQFLLYNINQ</sequence>
<feature type="compositionally biased region" description="Low complexity" evidence="10">
    <location>
        <begin position="157"/>
        <end position="180"/>
    </location>
</feature>
<dbReference type="GO" id="GO:0061733">
    <property type="term" value="F:protein-lysine-acetyltransferase activity"/>
    <property type="evidence" value="ECO:0000318"/>
    <property type="project" value="GO_Central"/>
</dbReference>
<dbReference type="GO" id="GO:0008270">
    <property type="term" value="F:zinc ion binding"/>
    <property type="evidence" value="ECO:0007669"/>
    <property type="project" value="UniProtKB-KW"/>
</dbReference>
<evidence type="ECO:0000313" key="14">
    <source>
        <dbReference type="Proteomes" id="UP000002195"/>
    </source>
</evidence>
<feature type="domain" description="N-acetyltransferase ESCO acetyl-transferase" evidence="12">
    <location>
        <begin position="370"/>
        <end position="437"/>
    </location>
</feature>
<evidence type="ECO:0000313" key="13">
    <source>
        <dbReference type="EMBL" id="EAL67451.1"/>
    </source>
</evidence>
<comment type="caution">
    <text evidence="13">The sequence shown here is derived from an EMBL/GenBank/DDBJ whole genome shotgun (WGS) entry which is preliminary data.</text>
</comment>
<keyword evidence="4" id="KW-0479">Metal-binding</keyword>
<evidence type="ECO:0000256" key="2">
    <source>
        <dbReference type="ARBA" id="ARBA00005816"/>
    </source>
</evidence>
<evidence type="ECO:0000259" key="12">
    <source>
        <dbReference type="Pfam" id="PF13880"/>
    </source>
</evidence>
<organism evidence="13 14">
    <name type="scientific">Dictyostelium discoideum</name>
    <name type="common">Social amoeba</name>
    <dbReference type="NCBI Taxonomy" id="44689"/>
    <lineage>
        <taxon>Eukaryota</taxon>
        <taxon>Amoebozoa</taxon>
        <taxon>Evosea</taxon>
        <taxon>Eumycetozoa</taxon>
        <taxon>Dictyostelia</taxon>
        <taxon>Dictyosteliales</taxon>
        <taxon>Dictyosteliaceae</taxon>
        <taxon>Dictyostelium</taxon>
    </lineage>
</organism>
<evidence type="ECO:0000256" key="10">
    <source>
        <dbReference type="SAM" id="MobiDB-lite"/>
    </source>
</evidence>
<dbReference type="InParanoid" id="Q54W25"/>
<evidence type="ECO:0000256" key="6">
    <source>
        <dbReference type="ARBA" id="ARBA00022833"/>
    </source>
</evidence>
<dbReference type="EMBL" id="AAFI02000035">
    <property type="protein sequence ID" value="EAL67451.1"/>
    <property type="molecule type" value="Genomic_DNA"/>
</dbReference>
<dbReference type="Reactome" id="R-DDI-2468052">
    <property type="pathway name" value="Establishment of Sister Chromatid Cohesion"/>
</dbReference>
<keyword evidence="7" id="KW-0539">Nucleus</keyword>
<protein>
    <submittedName>
        <fullName evidence="13">GCN5-related N-acetyltransferase</fullName>
    </submittedName>
</protein>
<comment type="subcellular location">
    <subcellularLocation>
        <location evidence="1">Nucleus</location>
    </subcellularLocation>
</comment>
<feature type="region of interest" description="Disordered" evidence="10">
    <location>
        <begin position="91"/>
        <end position="118"/>
    </location>
</feature>
<dbReference type="FunFam" id="3.40.630.30:FF:000421">
    <property type="entry name" value="Uncharacterized protein"/>
    <property type="match status" value="1"/>
</dbReference>
<dbReference type="KEGG" id="ddi:DDB_G0279959"/>
<feature type="region of interest" description="Disordered" evidence="10">
    <location>
        <begin position="153"/>
        <end position="180"/>
    </location>
</feature>
<keyword evidence="9" id="KW-0012">Acyltransferase</keyword>
<dbReference type="Gene3D" id="3.40.630.30">
    <property type="match status" value="1"/>
</dbReference>
<dbReference type="GO" id="GO:0007064">
    <property type="term" value="P:mitotic sister chromatid cohesion"/>
    <property type="evidence" value="ECO:0000318"/>
    <property type="project" value="GO_Central"/>
</dbReference>
<dbReference type="GlyGen" id="Q54W25">
    <property type="glycosylation" value="1 site"/>
</dbReference>
<feature type="compositionally biased region" description="Acidic residues" evidence="10">
    <location>
        <begin position="316"/>
        <end position="326"/>
    </location>
</feature>
<dbReference type="PANTHER" id="PTHR45884">
    <property type="entry name" value="N-ACETYLTRANSFERASE ECO"/>
    <property type="match status" value="1"/>
</dbReference>
<dbReference type="PANTHER" id="PTHR45884:SF2">
    <property type="entry name" value="N-ACETYLTRANSFERASE ECO"/>
    <property type="match status" value="1"/>
</dbReference>
<dbReference type="SMR" id="Q54W25"/>
<dbReference type="dictyBase" id="DDB_G0279959">
    <property type="gene designation" value="eco1"/>
</dbReference>
<dbReference type="Proteomes" id="UP000002195">
    <property type="component" value="Unassembled WGS sequence"/>
</dbReference>
<accession>Q54W25</accession>
<evidence type="ECO:0000256" key="7">
    <source>
        <dbReference type="ARBA" id="ARBA00023242"/>
    </source>
</evidence>
<dbReference type="InterPro" id="IPR028005">
    <property type="entry name" value="AcTrfase_ESCO_Znf_dom"/>
</dbReference>
<feature type="region of interest" description="Disordered" evidence="10">
    <location>
        <begin position="1"/>
        <end position="61"/>
    </location>
</feature>